<dbReference type="GO" id="GO:0043531">
    <property type="term" value="F:ADP binding"/>
    <property type="evidence" value="ECO:0007669"/>
    <property type="project" value="InterPro"/>
</dbReference>
<dbReference type="Gene3D" id="3.40.50.300">
    <property type="entry name" value="P-loop containing nucleotide triphosphate hydrolases"/>
    <property type="match status" value="1"/>
</dbReference>
<dbReference type="ExpressionAtlas" id="A0A2K3MR10">
    <property type="expression patterns" value="baseline"/>
</dbReference>
<feature type="domain" description="NB-ARC" evidence="3">
    <location>
        <begin position="13"/>
        <end position="124"/>
    </location>
</feature>
<organism evidence="5 6">
    <name type="scientific">Trifolium pratense</name>
    <name type="common">Red clover</name>
    <dbReference type="NCBI Taxonomy" id="57577"/>
    <lineage>
        <taxon>Eukaryota</taxon>
        <taxon>Viridiplantae</taxon>
        <taxon>Streptophyta</taxon>
        <taxon>Embryophyta</taxon>
        <taxon>Tracheophyta</taxon>
        <taxon>Spermatophyta</taxon>
        <taxon>Magnoliopsida</taxon>
        <taxon>eudicotyledons</taxon>
        <taxon>Gunneridae</taxon>
        <taxon>Pentapetalae</taxon>
        <taxon>rosids</taxon>
        <taxon>fabids</taxon>
        <taxon>Fabales</taxon>
        <taxon>Fabaceae</taxon>
        <taxon>Papilionoideae</taxon>
        <taxon>50 kb inversion clade</taxon>
        <taxon>NPAAA clade</taxon>
        <taxon>Hologalegina</taxon>
        <taxon>IRL clade</taxon>
        <taxon>Trifolieae</taxon>
        <taxon>Trifolium</taxon>
    </lineage>
</organism>
<dbReference type="Gene3D" id="3.80.10.10">
    <property type="entry name" value="Ribonuclease Inhibitor"/>
    <property type="match status" value="1"/>
</dbReference>
<name>A0A2K3MR10_TRIPR</name>
<evidence type="ECO:0000313" key="5">
    <source>
        <dbReference type="EMBL" id="PNX93207.1"/>
    </source>
</evidence>
<dbReference type="STRING" id="57577.A0A2K3MR10"/>
<reference evidence="5 6" key="1">
    <citation type="journal article" date="2014" name="Am. J. Bot.">
        <title>Genome assembly and annotation for red clover (Trifolium pratense; Fabaceae).</title>
        <authorList>
            <person name="Istvanek J."/>
            <person name="Jaros M."/>
            <person name="Krenek A."/>
            <person name="Repkova J."/>
        </authorList>
    </citation>
    <scope>NUCLEOTIDE SEQUENCE [LARGE SCALE GENOMIC DNA]</scope>
    <source>
        <strain evidence="6">cv. Tatra</strain>
        <tissue evidence="5">Young leaves</tissue>
    </source>
</reference>
<proteinExistence type="predicted"/>
<dbReference type="AlphaFoldDB" id="A0A2K3MR10"/>
<evidence type="ECO:0000256" key="1">
    <source>
        <dbReference type="ARBA" id="ARBA00022614"/>
    </source>
</evidence>
<evidence type="ECO:0000313" key="6">
    <source>
        <dbReference type="Proteomes" id="UP000236291"/>
    </source>
</evidence>
<keyword evidence="2" id="KW-0611">Plant defense</keyword>
<dbReference type="InterPro" id="IPR032675">
    <property type="entry name" value="LRR_dom_sf"/>
</dbReference>
<dbReference type="Pfam" id="PF00931">
    <property type="entry name" value="NB-ARC"/>
    <property type="match status" value="1"/>
</dbReference>
<dbReference type="Pfam" id="PF25019">
    <property type="entry name" value="LRR_R13L1-DRL21"/>
    <property type="match status" value="1"/>
</dbReference>
<dbReference type="InterPro" id="IPR056789">
    <property type="entry name" value="LRR_R13L1-DRL21"/>
</dbReference>
<dbReference type="GO" id="GO:0006952">
    <property type="term" value="P:defense response"/>
    <property type="evidence" value="ECO:0007669"/>
    <property type="project" value="UniProtKB-KW"/>
</dbReference>
<sequence>MIKILLSSENGSNNQTPIISIVGLGGMGKTTLFAKLVYNDNMLEEYFELKAWVYVSESFDVVGLTKEILKTFNSSAEGESNLNLLQLQLQQTLTGKKYLLVLDDIWNGNEESWEQLLLPFKHGSSESYGFDKGRLIKFWMAEGLLKCRGADKNEEELELVDEIGNLKLLRYLDLSRTQIKSLPDTICMLYNLQTLLSEGCTMMTDLPSNFSKLINLRHLQLPSNGFGVPYIRKMSKNIGKLNKLQSLSYFIVEEQNGSVLKELEKINHLHGRIRIEGLGNAIDPPDAAMANFKDKKYLEELHLNFCKIGREEMNDSIVERHVSVLEALHPNSNLKRLTIVNYNGNAYLAELWRVLELYNCSKLRIMNYKGHVPHVYGL</sequence>
<keyword evidence="1" id="KW-0433">Leucine-rich repeat</keyword>
<evidence type="ECO:0000259" key="3">
    <source>
        <dbReference type="Pfam" id="PF00931"/>
    </source>
</evidence>
<dbReference type="SUPFAM" id="SSF52058">
    <property type="entry name" value="L domain-like"/>
    <property type="match status" value="1"/>
</dbReference>
<dbReference type="Proteomes" id="UP000236291">
    <property type="component" value="Unassembled WGS sequence"/>
</dbReference>
<feature type="domain" description="R13L1/DRL21-like LRR repeat region" evidence="4">
    <location>
        <begin position="260"/>
        <end position="365"/>
    </location>
</feature>
<comment type="caution">
    <text evidence="5">The sequence shown here is derived from an EMBL/GenBank/DDBJ whole genome shotgun (WGS) entry which is preliminary data.</text>
</comment>
<gene>
    <name evidence="5" type="ORF">L195_g016358</name>
</gene>
<dbReference type="SUPFAM" id="SSF52540">
    <property type="entry name" value="P-loop containing nucleoside triphosphate hydrolases"/>
    <property type="match status" value="1"/>
</dbReference>
<accession>A0A2K3MR10</accession>
<evidence type="ECO:0000256" key="2">
    <source>
        <dbReference type="ARBA" id="ARBA00022821"/>
    </source>
</evidence>
<dbReference type="PANTHER" id="PTHR36766:SF30">
    <property type="entry name" value="TIR-NBS TYPE DISEASE RESISTANCE PROTEIN-RELATED"/>
    <property type="match status" value="1"/>
</dbReference>
<protein>
    <submittedName>
        <fullName evidence="5">CC-NBS-LRR resistance protein</fullName>
    </submittedName>
</protein>
<dbReference type="PANTHER" id="PTHR36766">
    <property type="entry name" value="PLANT BROAD-SPECTRUM MILDEW RESISTANCE PROTEIN RPW8"/>
    <property type="match status" value="1"/>
</dbReference>
<dbReference type="InterPro" id="IPR027417">
    <property type="entry name" value="P-loop_NTPase"/>
</dbReference>
<dbReference type="EMBL" id="ASHM01011287">
    <property type="protein sequence ID" value="PNX93207.1"/>
    <property type="molecule type" value="Genomic_DNA"/>
</dbReference>
<dbReference type="PRINTS" id="PR00364">
    <property type="entry name" value="DISEASERSIST"/>
</dbReference>
<evidence type="ECO:0000259" key="4">
    <source>
        <dbReference type="Pfam" id="PF25019"/>
    </source>
</evidence>
<reference evidence="5 6" key="2">
    <citation type="journal article" date="2017" name="Front. Plant Sci.">
        <title>Gene Classification and Mining of Molecular Markers Useful in Red Clover (Trifolium pratense) Breeding.</title>
        <authorList>
            <person name="Istvanek J."/>
            <person name="Dluhosova J."/>
            <person name="Dluhos P."/>
            <person name="Patkova L."/>
            <person name="Nedelnik J."/>
            <person name="Repkova J."/>
        </authorList>
    </citation>
    <scope>NUCLEOTIDE SEQUENCE [LARGE SCALE GENOMIC DNA]</scope>
    <source>
        <strain evidence="6">cv. Tatra</strain>
        <tissue evidence="5">Young leaves</tissue>
    </source>
</reference>
<dbReference type="InterPro" id="IPR002182">
    <property type="entry name" value="NB-ARC"/>
</dbReference>